<feature type="repeat" description="TPR" evidence="3">
    <location>
        <begin position="858"/>
        <end position="891"/>
    </location>
</feature>
<feature type="repeat" description="TPR" evidence="3">
    <location>
        <begin position="285"/>
        <end position="318"/>
    </location>
</feature>
<evidence type="ECO:0000256" key="3">
    <source>
        <dbReference type="PROSITE-ProRule" id="PRU00339"/>
    </source>
</evidence>
<dbReference type="Pfam" id="PF14559">
    <property type="entry name" value="TPR_19"/>
    <property type="match status" value="2"/>
</dbReference>
<dbReference type="EMBL" id="CZDF01000132">
    <property type="protein sequence ID" value="CUR31457.1"/>
    <property type="molecule type" value="Genomic_DNA"/>
</dbReference>
<protein>
    <recommendedName>
        <fullName evidence="4">6-hydroxymethylpterin diphosphokinase MptE-like domain-containing protein</fullName>
    </recommendedName>
</protein>
<dbReference type="Proteomes" id="UP000184315">
    <property type="component" value="Unassembled WGS sequence"/>
</dbReference>
<feature type="repeat" description="TPR" evidence="3">
    <location>
        <begin position="1387"/>
        <end position="1420"/>
    </location>
</feature>
<dbReference type="InterPro" id="IPR051685">
    <property type="entry name" value="Ycf3/AcsC/BcsC/TPR_MFPF"/>
</dbReference>
<dbReference type="Pfam" id="PF13424">
    <property type="entry name" value="TPR_12"/>
    <property type="match status" value="1"/>
</dbReference>
<feature type="repeat" description="TPR" evidence="3">
    <location>
        <begin position="1421"/>
        <end position="1454"/>
    </location>
</feature>
<name>A0A1J1LIR0_9CYAN</name>
<feature type="repeat" description="TPR" evidence="3">
    <location>
        <begin position="99"/>
        <end position="132"/>
    </location>
</feature>
<gene>
    <name evidence="5" type="ORF">PL9214291048</name>
</gene>
<dbReference type="SUPFAM" id="SSF48452">
    <property type="entry name" value="TPR-like"/>
    <property type="match status" value="3"/>
</dbReference>
<dbReference type="InterPro" id="IPR019734">
    <property type="entry name" value="TPR_rpt"/>
</dbReference>
<dbReference type="Gene3D" id="1.25.40.10">
    <property type="entry name" value="Tetratricopeptide repeat domain"/>
    <property type="match status" value="3"/>
</dbReference>
<feature type="repeat" description="TPR" evidence="3">
    <location>
        <begin position="65"/>
        <end position="98"/>
    </location>
</feature>
<proteinExistence type="predicted"/>
<dbReference type="Gene3D" id="3.40.50.2000">
    <property type="entry name" value="Glycogen Phosphorylase B"/>
    <property type="match status" value="1"/>
</dbReference>
<dbReference type="PROSITE" id="PS50293">
    <property type="entry name" value="TPR_REGION"/>
    <property type="match status" value="4"/>
</dbReference>
<dbReference type="InterPro" id="IPR002826">
    <property type="entry name" value="MptE-like"/>
</dbReference>
<dbReference type="SUPFAM" id="SSF53756">
    <property type="entry name" value="UDP-Glycosyltransferase/glycogen phosphorylase"/>
    <property type="match status" value="1"/>
</dbReference>
<feature type="repeat" description="TPR" evidence="3">
    <location>
        <begin position="201"/>
        <end position="234"/>
    </location>
</feature>
<reference evidence="6" key="1">
    <citation type="submission" date="2015-10" db="EMBL/GenBank/DDBJ databases">
        <authorList>
            <person name="Regsiter A."/>
            <person name="william w."/>
        </authorList>
    </citation>
    <scope>NUCLEOTIDE SEQUENCE [LARGE SCALE GENOMIC DNA]</scope>
</reference>
<dbReference type="Pfam" id="PF00515">
    <property type="entry name" value="TPR_1"/>
    <property type="match status" value="2"/>
</dbReference>
<evidence type="ECO:0000256" key="1">
    <source>
        <dbReference type="ARBA" id="ARBA00022737"/>
    </source>
</evidence>
<feature type="domain" description="6-hydroxymethylpterin diphosphokinase MptE-like" evidence="4">
    <location>
        <begin position="625"/>
        <end position="771"/>
    </location>
</feature>
<dbReference type="Pfam" id="PF13414">
    <property type="entry name" value="TPR_11"/>
    <property type="match status" value="2"/>
</dbReference>
<feature type="repeat" description="TPR" evidence="3">
    <location>
        <begin position="167"/>
        <end position="200"/>
    </location>
</feature>
<dbReference type="PROSITE" id="PS50005">
    <property type="entry name" value="TPR"/>
    <property type="match status" value="11"/>
</dbReference>
<feature type="repeat" description="TPR" evidence="3">
    <location>
        <begin position="133"/>
        <end position="166"/>
    </location>
</feature>
<organism evidence="5 6">
    <name type="scientific">Planktothrix tepida PCC 9214</name>
    <dbReference type="NCBI Taxonomy" id="671072"/>
    <lineage>
        <taxon>Bacteria</taxon>
        <taxon>Bacillati</taxon>
        <taxon>Cyanobacteriota</taxon>
        <taxon>Cyanophyceae</taxon>
        <taxon>Oscillatoriophycideae</taxon>
        <taxon>Oscillatoriales</taxon>
        <taxon>Microcoleaceae</taxon>
        <taxon>Planktothrix</taxon>
    </lineage>
</organism>
<dbReference type="PANTHER" id="PTHR44943:SF4">
    <property type="entry name" value="TPR REPEAT-CONTAINING PROTEIN MJ0798"/>
    <property type="match status" value="1"/>
</dbReference>
<dbReference type="RefSeq" id="WP_072718304.1">
    <property type="nucleotide sequence ID" value="NZ_LN889782.1"/>
</dbReference>
<keyword evidence="1" id="KW-0677">Repeat</keyword>
<feature type="repeat" description="TPR" evidence="3">
    <location>
        <begin position="1353"/>
        <end position="1386"/>
    </location>
</feature>
<dbReference type="STRING" id="671072.PL9214291048"/>
<accession>A0A1J1LIR0</accession>
<evidence type="ECO:0000313" key="5">
    <source>
        <dbReference type="EMBL" id="CUR31457.1"/>
    </source>
</evidence>
<dbReference type="OrthoDB" id="443517at2"/>
<evidence type="ECO:0000256" key="2">
    <source>
        <dbReference type="ARBA" id="ARBA00022803"/>
    </source>
</evidence>
<sequence length="1471" mass="169642">MIIEQRPKNFVKSPKVVPPMAKSRRRSVSPAEPAYRLAKVLVEQEKWEDAIAAYQQVLTIAPTWVEVQRELGDLLLKLEQWEEAVKVYETAITLQSDIAQVHHNLGDALLKLQRWDEAVVAYQKAIELNPDFSWSYNNLGDALRTLERWDEAAEEYQKAINLNGNFALSYHNLGDILVKKEKLEAAIAAYQKAIELDPNFVWSSYNLGDVLAQKEEWESAIAAYRSAVKLDPNLPQFHEKLGDALRHQIQRYSEEVSEVYHRAVEQNPTDLQAYYKALEVNPKDAEMSLKLANTLKNQGKVEQAITFYKSTLQIEPNNPEIQAVAGHQLGDVLRKLGKDKGVGVYRTVIPQNIVLFTPYYKAKQPERQDELIYCLKKNIECPEIEKIVLLIDDGYQPELENSKIEIIRLSSRVTYLDWVKLTQARFTDNISVLANTDIYLDQSISWLRDIFSTNPNAFIALSRHEQKGSEQTLHKNPHQSQDVWAVCGDYKFTESLKKSLSVPLGLPRCDNKIAYLFSVHGAKVYNPCNYIKIVHVHETQLRSYDKYGDTTILGSTAWVYPSENLNQPSKLQMNVWTLNPDEVENIQINDSLILWREQRKEKALESWETALDSEIVKAMLEKSQEKIRQFHNKHLGQRCVIIGNGPSLNEMDLSFLKHEICFATNKIYLGFERWEFLPTYYVAVNPFVIEQSVDEIREIPCPKFIGNRGITYFSPTDDMMFIKTFPSPGELFSKHPDVGLTEGSTVTYVAMQLAYYMGFNEVILIGVDHHFVTQGTPGQAIISDGDDPNHFDPDYFGKGLTWQLPDLENSEKSYQVAKQVFEESGRRIIDATVKGRCQVFPKQDYKEIFKEFYPKIDSSSFINLGNVLFNQNKFDKAIYAYEKGIKIDPKQPSQVYENLGECLARQNQRYPRLLLIDWIKTGSMSATGQIKEKLLAEYPADNWLQLYVRDNKEFKLFSKGKESLEELTFSDRDSLVRECKNFNPSIIYYRPVSDNLEFYDLACEIITDLKVPLVTHVMDDWMGRLSQQNSELYTELNKSFHALLKNSAIRLSIGEKMSEAFEERYGLDFVPIANCIDVNDWLNSENNSKTELEQDERKTFKVRYVGGLSDEMNFYSISDLVEVVEKLADTLPVKLEIYTMKHWQEKAIKAFAKFTATTIYEANLSQEDYYQLLKSADALIVAYNFDFNSIVYTKYSIANKLPECLASGVPTIVYGPLEVATVEYAAQTNCVQLVTERNQVQLMDAIRQLINNYDFGKELSKCAQKFSFEHHNGSKIRQKFYKVLSQASLTYSYLEITKRPRKFPKQVSNKSTKKSSSSFKTHLDAGIKLEREGNLTKALEEFLKAAKLSTSHPEIYHRIGEVYLQQKKYKEALSSYQKALEISPKHYWSWRGLGDIYLEQSNLPKAIDSYHHCVEIEPNYFYGHQRLGQIYQQNQLFKEAVDCYKKALEIKPDSSEIQQRLKFCLQKSFEI</sequence>
<dbReference type="InterPro" id="IPR011990">
    <property type="entry name" value="TPR-like_helical_dom_sf"/>
</dbReference>
<keyword evidence="2 3" id="KW-0802">TPR repeat</keyword>
<dbReference type="PANTHER" id="PTHR44943">
    <property type="entry name" value="CELLULOSE SYNTHASE OPERON PROTEIN C"/>
    <property type="match status" value="1"/>
</dbReference>
<evidence type="ECO:0000313" key="6">
    <source>
        <dbReference type="Proteomes" id="UP000184315"/>
    </source>
</evidence>
<dbReference type="Gene3D" id="3.90.1480.10">
    <property type="entry name" value="Alpha-2,3-sialyltransferase"/>
    <property type="match status" value="1"/>
</dbReference>
<keyword evidence="6" id="KW-1185">Reference proteome</keyword>
<dbReference type="Pfam" id="PF01973">
    <property type="entry name" value="MptE-like"/>
    <property type="match status" value="1"/>
</dbReference>
<feature type="repeat" description="TPR" evidence="3">
    <location>
        <begin position="31"/>
        <end position="64"/>
    </location>
</feature>
<dbReference type="SMART" id="SM00028">
    <property type="entry name" value="TPR"/>
    <property type="match status" value="12"/>
</dbReference>
<evidence type="ECO:0000259" key="4">
    <source>
        <dbReference type="Pfam" id="PF01973"/>
    </source>
</evidence>